<keyword evidence="8 9" id="KW-0234">DNA repair</keyword>
<evidence type="ECO:0000256" key="9">
    <source>
        <dbReference type="HAMAP-Rule" id="MF_00152"/>
    </source>
</evidence>
<dbReference type="PANTHER" id="PTHR21445">
    <property type="entry name" value="ENDONUCLEASE IV ENDODEOXYRIBONUCLEASE IV"/>
    <property type="match status" value="1"/>
</dbReference>
<dbReference type="GO" id="GO:0008270">
    <property type="term" value="F:zinc ion binding"/>
    <property type="evidence" value="ECO:0007669"/>
    <property type="project" value="UniProtKB-UniRule"/>
</dbReference>
<name>A0A5E6ME14_9BACT</name>
<comment type="cofactor">
    <cofactor evidence="9">
        <name>Zn(2+)</name>
        <dbReference type="ChEBI" id="CHEBI:29105"/>
    </cofactor>
    <text evidence="9">Binds 3 Zn(2+) ions.</text>
</comment>
<dbReference type="GO" id="GO:0003906">
    <property type="term" value="F:DNA-(apurinic or apyrimidinic site) endonuclease activity"/>
    <property type="evidence" value="ECO:0007669"/>
    <property type="project" value="TreeGrafter"/>
</dbReference>
<evidence type="ECO:0000256" key="5">
    <source>
        <dbReference type="ARBA" id="ARBA00022763"/>
    </source>
</evidence>
<dbReference type="GO" id="GO:0003677">
    <property type="term" value="F:DNA binding"/>
    <property type="evidence" value="ECO:0007669"/>
    <property type="project" value="InterPro"/>
</dbReference>
<dbReference type="Proteomes" id="UP000381693">
    <property type="component" value="Unassembled WGS sequence"/>
</dbReference>
<feature type="binding site" evidence="9">
    <location>
        <position position="249"/>
    </location>
    <ligand>
        <name>Zn(2+)</name>
        <dbReference type="ChEBI" id="CHEBI:29105"/>
        <label>2</label>
    </ligand>
</feature>
<keyword evidence="5 9" id="KW-0227">DNA damage</keyword>
<keyword evidence="3 9" id="KW-0479">Metal-binding</keyword>
<dbReference type="Gene3D" id="3.20.20.150">
    <property type="entry name" value="Divalent-metal-dependent TIM barrel enzymes"/>
    <property type="match status" value="1"/>
</dbReference>
<dbReference type="InterPro" id="IPR001719">
    <property type="entry name" value="AP_endonuc_2"/>
</dbReference>
<protein>
    <recommendedName>
        <fullName evidence="9">Probable endonuclease 4</fullName>
        <ecNumber evidence="9">3.1.21.2</ecNumber>
    </recommendedName>
    <alternativeName>
        <fullName evidence="9">Endodeoxyribonuclease IV</fullName>
    </alternativeName>
    <alternativeName>
        <fullName evidence="9">Endonuclease IV</fullName>
    </alternativeName>
</protein>
<dbReference type="PROSITE" id="PS00729">
    <property type="entry name" value="AP_NUCLEASE_F2_1"/>
    <property type="match status" value="1"/>
</dbReference>
<evidence type="ECO:0000313" key="13">
    <source>
        <dbReference type="Proteomes" id="UP000381693"/>
    </source>
</evidence>
<feature type="binding site" evidence="9">
    <location>
        <position position="294"/>
    </location>
    <ligand>
        <name>Zn(2+)</name>
        <dbReference type="ChEBI" id="CHEBI:29105"/>
        <label>2</label>
    </ligand>
</feature>
<dbReference type="AlphaFoldDB" id="A0A5E6ME14"/>
<dbReference type="GO" id="GO:0006284">
    <property type="term" value="P:base-excision repair"/>
    <property type="evidence" value="ECO:0007669"/>
    <property type="project" value="TreeGrafter"/>
</dbReference>
<dbReference type="CDD" id="cd00019">
    <property type="entry name" value="AP2Ec"/>
    <property type="match status" value="1"/>
</dbReference>
<dbReference type="HAMAP" id="MF_00152">
    <property type="entry name" value="Nfo"/>
    <property type="match status" value="1"/>
</dbReference>
<comment type="catalytic activity">
    <reaction evidence="9">
        <text>Endonucleolytic cleavage to 5'-phosphooligonucleotide end-products.</text>
        <dbReference type="EC" id="3.1.21.2"/>
    </reaction>
</comment>
<feature type="binding site" evidence="9">
    <location>
        <position position="99"/>
    </location>
    <ligand>
        <name>Zn(2+)</name>
        <dbReference type="ChEBI" id="CHEBI:29105"/>
        <label>1</label>
    </ligand>
</feature>
<gene>
    <name evidence="9 12" type="primary">nfo</name>
    <name evidence="12" type="ORF">MAMC_01795</name>
</gene>
<dbReference type="PANTHER" id="PTHR21445:SF0">
    <property type="entry name" value="APURINIC-APYRIMIDINIC ENDONUCLEASE"/>
    <property type="match status" value="1"/>
</dbReference>
<comment type="function">
    <text evidence="9">Endonuclease IV plays a role in DNA repair. It cleaves phosphodiester bonds at apurinic or apyrimidinic (AP) sites, generating a 3'-hydroxyl group and a 5'-terminal sugar phosphate.</text>
</comment>
<dbReference type="NCBIfam" id="TIGR00587">
    <property type="entry name" value="nfo"/>
    <property type="match status" value="1"/>
</dbReference>
<evidence type="ECO:0000256" key="4">
    <source>
        <dbReference type="ARBA" id="ARBA00022759"/>
    </source>
</evidence>
<keyword evidence="13" id="KW-1185">Reference proteome</keyword>
<feature type="binding site" evidence="9">
    <location>
        <position position="262"/>
    </location>
    <ligand>
        <name>Zn(2+)</name>
        <dbReference type="ChEBI" id="CHEBI:29105"/>
        <label>3</label>
    </ligand>
</feature>
<dbReference type="PROSITE" id="PS51432">
    <property type="entry name" value="AP_NUCLEASE_F2_4"/>
    <property type="match status" value="1"/>
</dbReference>
<evidence type="ECO:0000256" key="8">
    <source>
        <dbReference type="ARBA" id="ARBA00023204"/>
    </source>
</evidence>
<feature type="binding site" evidence="9">
    <location>
        <position position="212"/>
    </location>
    <ligand>
        <name>Zn(2+)</name>
        <dbReference type="ChEBI" id="CHEBI:29105"/>
        <label>2</label>
    </ligand>
</feature>
<feature type="domain" description="Xylose isomerase-like TIM barrel" evidence="11">
    <location>
        <begin position="53"/>
        <end position="310"/>
    </location>
</feature>
<dbReference type="InterPro" id="IPR018246">
    <property type="entry name" value="AP_endonuc_F2_Zn_BS"/>
</dbReference>
<keyword evidence="2 9" id="KW-0540">Nuclease</keyword>
<dbReference type="InterPro" id="IPR013022">
    <property type="entry name" value="Xyl_isomerase-like_TIM-brl"/>
</dbReference>
<proteinExistence type="inferred from homology"/>
<dbReference type="RefSeq" id="WP_142525733.1">
    <property type="nucleotide sequence ID" value="NZ_CABFUZ020000191.1"/>
</dbReference>
<comment type="similarity">
    <text evidence="1 9">Belongs to the AP endonuclease 2 family.</text>
</comment>
<dbReference type="InterPro" id="IPR036237">
    <property type="entry name" value="Xyl_isomerase-like_sf"/>
</dbReference>
<dbReference type="Pfam" id="PF01261">
    <property type="entry name" value="AP_endonuc_2"/>
    <property type="match status" value="1"/>
</dbReference>
<accession>A0A5E6ME14</accession>
<dbReference type="FunFam" id="3.20.20.150:FF:000001">
    <property type="entry name" value="Probable endonuclease 4"/>
    <property type="match status" value="1"/>
</dbReference>
<evidence type="ECO:0000256" key="10">
    <source>
        <dbReference type="SAM" id="MobiDB-lite"/>
    </source>
</evidence>
<keyword evidence="6 9" id="KW-0378">Hydrolase</keyword>
<feature type="region of interest" description="Disordered" evidence="10">
    <location>
        <begin position="1"/>
        <end position="27"/>
    </location>
</feature>
<evidence type="ECO:0000256" key="6">
    <source>
        <dbReference type="ARBA" id="ARBA00022801"/>
    </source>
</evidence>
<dbReference type="GO" id="GO:0008833">
    <property type="term" value="F:deoxyribonuclease IV (phage-T4-induced) activity"/>
    <property type="evidence" value="ECO:0007669"/>
    <property type="project" value="UniProtKB-UniRule"/>
</dbReference>
<evidence type="ECO:0000256" key="7">
    <source>
        <dbReference type="ARBA" id="ARBA00022833"/>
    </source>
</evidence>
<feature type="binding site" evidence="9">
    <location>
        <position position="264"/>
    </location>
    <ligand>
        <name>Zn(2+)</name>
        <dbReference type="ChEBI" id="CHEBI:29105"/>
        <label>3</label>
    </ligand>
</feature>
<dbReference type="EMBL" id="CABFUZ020000191">
    <property type="protein sequence ID" value="VVM07712.1"/>
    <property type="molecule type" value="Genomic_DNA"/>
</dbReference>
<keyword evidence="4 9" id="KW-0255">Endonuclease</keyword>
<feature type="binding site" evidence="9">
    <location>
        <position position="178"/>
    </location>
    <ligand>
        <name>Zn(2+)</name>
        <dbReference type="ChEBI" id="CHEBI:29105"/>
        <label>2</label>
    </ligand>
</feature>
<dbReference type="PROSITE" id="PS00731">
    <property type="entry name" value="AP_NUCLEASE_F2_3"/>
    <property type="match status" value="1"/>
</dbReference>
<feature type="binding site" evidence="9">
    <location>
        <position position="139"/>
    </location>
    <ligand>
        <name>Zn(2+)</name>
        <dbReference type="ChEBI" id="CHEBI:29105"/>
        <label>1</label>
    </ligand>
</feature>
<sequence>MEKDRGFARRKGGTARPKAETAPAHPLAPSELSGRLLGAHVSIAGGVEQAVGRASECGFTAAQIFLKNCRQWEAPRLGAEEARAFRRAATASGILFFAHAGYLLNLASSSEPLAARSLTALRDELKRAELLGLPFLVLHPGAAARGEDPERALFRLADRLRALFRESSPQPAVPIALETMAGQGGQLGWRIEQLAWLLREMADPTRFGLCLDTAHLWAAGYPIATPAGYRDFTAALEKLGLAERVFALHLNDSAVPFGSRRDRHAHLGRGTLGLSAFANLLRDPRWSSLPMVLETPKENGMEADCRNLRAILPFLPKNPPQPVEKGPEAQKNQ</sequence>
<dbReference type="SUPFAM" id="SSF51658">
    <property type="entry name" value="Xylose isomerase-like"/>
    <property type="match status" value="1"/>
</dbReference>
<comment type="caution">
    <text evidence="12">The sequence shown here is derived from an EMBL/GenBank/DDBJ whole genome shotgun (WGS) entry which is preliminary data.</text>
</comment>
<dbReference type="EC" id="3.1.21.2" evidence="9"/>
<feature type="binding site" evidence="9">
    <location>
        <position position="178"/>
    </location>
    <ligand>
        <name>Zn(2+)</name>
        <dbReference type="ChEBI" id="CHEBI:29105"/>
        <label>1</label>
    </ligand>
</feature>
<feature type="binding site" evidence="9">
    <location>
        <position position="215"/>
    </location>
    <ligand>
        <name>Zn(2+)</name>
        <dbReference type="ChEBI" id="CHEBI:29105"/>
        <label>3</label>
    </ligand>
</feature>
<evidence type="ECO:0000256" key="2">
    <source>
        <dbReference type="ARBA" id="ARBA00022722"/>
    </source>
</evidence>
<dbReference type="GO" id="GO:0008081">
    <property type="term" value="F:phosphoric diester hydrolase activity"/>
    <property type="evidence" value="ECO:0007669"/>
    <property type="project" value="TreeGrafter"/>
</dbReference>
<evidence type="ECO:0000313" key="12">
    <source>
        <dbReference type="EMBL" id="VVM07712.1"/>
    </source>
</evidence>
<evidence type="ECO:0000256" key="3">
    <source>
        <dbReference type="ARBA" id="ARBA00022723"/>
    </source>
</evidence>
<evidence type="ECO:0000259" key="11">
    <source>
        <dbReference type="Pfam" id="PF01261"/>
    </source>
</evidence>
<dbReference type="SMART" id="SM00518">
    <property type="entry name" value="AP2Ec"/>
    <property type="match status" value="1"/>
</dbReference>
<keyword evidence="7 9" id="KW-0862">Zinc</keyword>
<reference evidence="12" key="1">
    <citation type="submission" date="2019-09" db="EMBL/GenBank/DDBJ databases">
        <authorList>
            <person name="Cremers G."/>
        </authorList>
    </citation>
    <scope>NUCLEOTIDE SEQUENCE [LARGE SCALE GENOMIC DNA]</scope>
    <source>
        <strain evidence="12">3B</strain>
    </source>
</reference>
<organism evidence="12 13">
    <name type="scientific">Methylacidimicrobium cyclopophantes</name>
    <dbReference type="NCBI Taxonomy" id="1041766"/>
    <lineage>
        <taxon>Bacteria</taxon>
        <taxon>Pseudomonadati</taxon>
        <taxon>Verrucomicrobiota</taxon>
        <taxon>Methylacidimicrobium</taxon>
    </lineage>
</organism>
<dbReference type="OrthoDB" id="9805666at2"/>
<evidence type="ECO:0000256" key="1">
    <source>
        <dbReference type="ARBA" id="ARBA00005340"/>
    </source>
</evidence>